<dbReference type="Pfam" id="PF13489">
    <property type="entry name" value="Methyltransf_23"/>
    <property type="match status" value="1"/>
</dbReference>
<comment type="function">
    <text evidence="5">O-methyltransferase that catalyzes the 2 O-methylation steps in the ubiquinone biosynthetic pathway.</text>
</comment>
<evidence type="ECO:0000313" key="7">
    <source>
        <dbReference type="Proteomes" id="UP000477680"/>
    </source>
</evidence>
<keyword evidence="7" id="KW-1185">Reference proteome</keyword>
<comment type="catalytic activity">
    <reaction evidence="5">
        <text>a 3-(all-trans-polyprenyl)benzene-1,2-diol + S-adenosyl-L-methionine = a 2-methoxy-6-(all-trans-polyprenyl)phenol + S-adenosyl-L-homocysteine + H(+)</text>
        <dbReference type="Rhea" id="RHEA:31411"/>
        <dbReference type="Rhea" id="RHEA-COMP:9550"/>
        <dbReference type="Rhea" id="RHEA-COMP:9551"/>
        <dbReference type="ChEBI" id="CHEBI:15378"/>
        <dbReference type="ChEBI" id="CHEBI:57856"/>
        <dbReference type="ChEBI" id="CHEBI:59789"/>
        <dbReference type="ChEBI" id="CHEBI:62729"/>
        <dbReference type="ChEBI" id="CHEBI:62731"/>
        <dbReference type="EC" id="2.1.1.222"/>
    </reaction>
</comment>
<feature type="binding site" evidence="5">
    <location>
        <position position="80"/>
    </location>
    <ligand>
        <name>S-adenosyl-L-methionine</name>
        <dbReference type="ChEBI" id="CHEBI:59789"/>
    </ligand>
</feature>
<evidence type="ECO:0000313" key="6">
    <source>
        <dbReference type="EMBL" id="QIB64673.1"/>
    </source>
</evidence>
<dbReference type="InterPro" id="IPR010233">
    <property type="entry name" value="UbiG_MeTrfase"/>
</dbReference>
<dbReference type="NCBIfam" id="TIGR01983">
    <property type="entry name" value="UbiG"/>
    <property type="match status" value="1"/>
</dbReference>
<dbReference type="GO" id="GO:0061542">
    <property type="term" value="F:3-demethylubiquinol 3-O-methyltransferase activity"/>
    <property type="evidence" value="ECO:0007669"/>
    <property type="project" value="UniProtKB-UniRule"/>
</dbReference>
<gene>
    <name evidence="5 6" type="primary">ubiG</name>
    <name evidence="6" type="ORF">G3T16_03965</name>
</gene>
<evidence type="ECO:0000256" key="5">
    <source>
        <dbReference type="HAMAP-Rule" id="MF_00472"/>
    </source>
</evidence>
<dbReference type="SUPFAM" id="SSF53335">
    <property type="entry name" value="S-adenosyl-L-methionine-dependent methyltransferases"/>
    <property type="match status" value="1"/>
</dbReference>
<dbReference type="PANTHER" id="PTHR43464">
    <property type="entry name" value="METHYLTRANSFERASE"/>
    <property type="match status" value="1"/>
</dbReference>
<dbReference type="EC" id="2.1.1.64" evidence="5"/>
<organism evidence="6 7">
    <name type="scientific">Kineobactrum salinum</name>
    <dbReference type="NCBI Taxonomy" id="2708301"/>
    <lineage>
        <taxon>Bacteria</taxon>
        <taxon>Pseudomonadati</taxon>
        <taxon>Pseudomonadota</taxon>
        <taxon>Gammaproteobacteria</taxon>
        <taxon>Cellvibrionales</taxon>
        <taxon>Halieaceae</taxon>
        <taxon>Kineobactrum</taxon>
    </lineage>
</organism>
<dbReference type="HAMAP" id="MF_00472">
    <property type="entry name" value="UbiG"/>
    <property type="match status" value="1"/>
</dbReference>
<comment type="catalytic activity">
    <reaction evidence="5">
        <text>a 3-demethylubiquinol + S-adenosyl-L-methionine = a ubiquinol + S-adenosyl-L-homocysteine + H(+)</text>
        <dbReference type="Rhea" id="RHEA:44380"/>
        <dbReference type="Rhea" id="RHEA-COMP:9566"/>
        <dbReference type="Rhea" id="RHEA-COMP:10914"/>
        <dbReference type="ChEBI" id="CHEBI:15378"/>
        <dbReference type="ChEBI" id="CHEBI:17976"/>
        <dbReference type="ChEBI" id="CHEBI:57856"/>
        <dbReference type="ChEBI" id="CHEBI:59789"/>
        <dbReference type="ChEBI" id="CHEBI:84422"/>
        <dbReference type="EC" id="2.1.1.64"/>
    </reaction>
</comment>
<evidence type="ECO:0000256" key="2">
    <source>
        <dbReference type="ARBA" id="ARBA00022679"/>
    </source>
</evidence>
<dbReference type="EC" id="2.1.1.222" evidence="5"/>
<dbReference type="KEGG" id="kim:G3T16_03965"/>
<dbReference type="InterPro" id="IPR029063">
    <property type="entry name" value="SAM-dependent_MTases_sf"/>
</dbReference>
<dbReference type="CDD" id="cd02440">
    <property type="entry name" value="AdoMet_MTases"/>
    <property type="match status" value="1"/>
</dbReference>
<dbReference type="AlphaFoldDB" id="A0A6C0TYQ3"/>
<dbReference type="FunFam" id="3.40.50.150:FF:000028">
    <property type="entry name" value="Ubiquinone biosynthesis O-methyltransferase"/>
    <property type="match status" value="1"/>
</dbReference>
<feature type="binding site" evidence="5">
    <location>
        <position position="124"/>
    </location>
    <ligand>
        <name>S-adenosyl-L-methionine</name>
        <dbReference type="ChEBI" id="CHEBI:59789"/>
    </ligand>
</feature>
<accession>A0A6C0TYQ3</accession>
<sequence>MNTRHDNVDPQEIAKFEALASRWWDPGGEFRPLHEINPLRANYIDEHSPVAGRRLLDVGCGGGILAEAMAQRGARVMGIDMGEAPLAVARMHLLESGVEVEYRQSTAEALAAEQPEQYDVVCCLEMLEHVPDPEAVVAACAALARPGATVYFSTINRNPKAFAFAIVGAEYLLKLLPAGTHEYTKFIKPSELAGWLRAAGLELRGMTGLSYNPFSRHYRLQPRDVSVNYMVHAVKPGPEPGL</sequence>
<evidence type="ECO:0000256" key="3">
    <source>
        <dbReference type="ARBA" id="ARBA00022688"/>
    </source>
</evidence>
<feature type="binding site" evidence="5">
    <location>
        <position position="59"/>
    </location>
    <ligand>
        <name>S-adenosyl-L-methionine</name>
        <dbReference type="ChEBI" id="CHEBI:59789"/>
    </ligand>
</feature>
<keyword evidence="4 5" id="KW-0949">S-adenosyl-L-methionine</keyword>
<comment type="similarity">
    <text evidence="5">Belongs to the methyltransferase superfamily. UbiG/COQ3 family.</text>
</comment>
<dbReference type="EMBL" id="CP048711">
    <property type="protein sequence ID" value="QIB64673.1"/>
    <property type="molecule type" value="Genomic_DNA"/>
</dbReference>
<keyword evidence="2 5" id="KW-0808">Transferase</keyword>
<proteinExistence type="inferred from homology"/>
<dbReference type="Proteomes" id="UP000477680">
    <property type="component" value="Chromosome"/>
</dbReference>
<keyword evidence="1 5" id="KW-0489">Methyltransferase</keyword>
<reference evidence="6 7" key="1">
    <citation type="submission" date="2020-02" db="EMBL/GenBank/DDBJ databases">
        <title>Genome sequencing for Kineobactrum sp. M2.</title>
        <authorList>
            <person name="Park S.-J."/>
        </authorList>
    </citation>
    <scope>NUCLEOTIDE SEQUENCE [LARGE SCALE GENOMIC DNA]</scope>
    <source>
        <strain evidence="6 7">M2</strain>
    </source>
</reference>
<evidence type="ECO:0000256" key="1">
    <source>
        <dbReference type="ARBA" id="ARBA00022603"/>
    </source>
</evidence>
<dbReference type="GO" id="GO:0032259">
    <property type="term" value="P:methylation"/>
    <property type="evidence" value="ECO:0007669"/>
    <property type="project" value="UniProtKB-KW"/>
</dbReference>
<dbReference type="GO" id="GO:0102208">
    <property type="term" value="F:2-polyprenyl-6-hydroxyphenol methylase activity"/>
    <property type="evidence" value="ECO:0007669"/>
    <property type="project" value="UniProtKB-EC"/>
</dbReference>
<dbReference type="RefSeq" id="WP_163493923.1">
    <property type="nucleotide sequence ID" value="NZ_CP048711.1"/>
</dbReference>
<dbReference type="Gene3D" id="3.40.50.150">
    <property type="entry name" value="Vaccinia Virus protein VP39"/>
    <property type="match status" value="1"/>
</dbReference>
<name>A0A6C0TYQ3_9GAMM</name>
<feature type="binding site" evidence="5">
    <location>
        <position position="40"/>
    </location>
    <ligand>
        <name>S-adenosyl-L-methionine</name>
        <dbReference type="ChEBI" id="CHEBI:59789"/>
    </ligand>
</feature>
<protein>
    <recommendedName>
        <fullName evidence="5">Ubiquinone biosynthesis O-methyltransferase</fullName>
    </recommendedName>
    <alternativeName>
        <fullName evidence="5">2-polyprenyl-6-hydroxyphenol methylase</fullName>
        <ecNumber evidence="5">2.1.1.222</ecNumber>
    </alternativeName>
    <alternativeName>
        <fullName evidence="5">3-demethylubiquinone 3-O-methyltransferase</fullName>
        <ecNumber evidence="5">2.1.1.64</ecNumber>
    </alternativeName>
</protein>
<dbReference type="PANTHER" id="PTHR43464:SF19">
    <property type="entry name" value="UBIQUINONE BIOSYNTHESIS O-METHYLTRANSFERASE, MITOCHONDRIAL"/>
    <property type="match status" value="1"/>
</dbReference>
<dbReference type="UniPathway" id="UPA00232"/>
<evidence type="ECO:0000256" key="4">
    <source>
        <dbReference type="ARBA" id="ARBA00022691"/>
    </source>
</evidence>
<keyword evidence="3 5" id="KW-0831">Ubiquinone biosynthesis</keyword>
<comment type="pathway">
    <text evidence="5">Cofactor biosynthesis; ubiquinone biosynthesis.</text>
</comment>
<dbReference type="GO" id="GO:0010420">
    <property type="term" value="F:polyprenyldihydroxybenzoate methyltransferase activity"/>
    <property type="evidence" value="ECO:0007669"/>
    <property type="project" value="InterPro"/>
</dbReference>